<dbReference type="AlphaFoldDB" id="A0A081S103"/>
<dbReference type="RefSeq" id="WP_036837306.1">
    <property type="nucleotide sequence ID" value="NZ_CAWLUD010000006.1"/>
</dbReference>
<accession>A0A081S103</accession>
<dbReference type="SUPFAM" id="SSF51569">
    <property type="entry name" value="Aldolase"/>
    <property type="match status" value="1"/>
</dbReference>
<evidence type="ECO:0000256" key="4">
    <source>
        <dbReference type="ARBA" id="ARBA00020735"/>
    </source>
</evidence>
<dbReference type="InterPro" id="IPR002034">
    <property type="entry name" value="AIPM/Hcit_synth_CS"/>
</dbReference>
<dbReference type="EMBL" id="JGVH01000006">
    <property type="protein sequence ID" value="KER04606.1"/>
    <property type="molecule type" value="Genomic_DNA"/>
</dbReference>
<dbReference type="Pfam" id="PF22617">
    <property type="entry name" value="HCS_D2"/>
    <property type="match status" value="1"/>
</dbReference>
<dbReference type="Gene3D" id="1.10.238.260">
    <property type="match status" value="1"/>
</dbReference>
<proteinExistence type="inferred from homology"/>
<feature type="domain" description="Pyruvate carboxyltransferase" evidence="8">
    <location>
        <begin position="7"/>
        <end position="260"/>
    </location>
</feature>
<reference evidence="9 10" key="1">
    <citation type="submission" date="2014-03" db="EMBL/GenBank/DDBJ databases">
        <title>Draft Genome of Photorhabdus temperata Meg1.</title>
        <authorList>
            <person name="Hurst S.G.IV."/>
            <person name="Morris K."/>
            <person name="Thomas K."/>
            <person name="Tisa L.S."/>
        </authorList>
    </citation>
    <scope>NUCLEOTIDE SEQUENCE [LARGE SCALE GENOMIC DNA]</scope>
    <source>
        <strain evidence="9 10">Meg1</strain>
    </source>
</reference>
<dbReference type="InterPro" id="IPR000891">
    <property type="entry name" value="PYR_CT"/>
</dbReference>
<dbReference type="Pfam" id="PF00682">
    <property type="entry name" value="HMGL-like"/>
    <property type="match status" value="1"/>
</dbReference>
<keyword evidence="5 7" id="KW-0808">Transferase</keyword>
<organism evidence="9 10">
    <name type="scientific">Photorhabdus temperata subsp. temperata Meg1</name>
    <dbReference type="NCBI Taxonomy" id="1393735"/>
    <lineage>
        <taxon>Bacteria</taxon>
        <taxon>Pseudomonadati</taxon>
        <taxon>Pseudomonadota</taxon>
        <taxon>Gammaproteobacteria</taxon>
        <taxon>Enterobacterales</taxon>
        <taxon>Morganellaceae</taxon>
        <taxon>Photorhabdus</taxon>
    </lineage>
</organism>
<evidence type="ECO:0000259" key="8">
    <source>
        <dbReference type="PROSITE" id="PS50991"/>
    </source>
</evidence>
<name>A0A081S103_PHOTE</name>
<dbReference type="PANTHER" id="PTHR42880:SF1">
    <property type="entry name" value="ISOPROPYLMALATE_HOMOCITRATE_CITRAMALATE SYNTHASE FAMILY PROTEIN"/>
    <property type="match status" value="1"/>
</dbReference>
<dbReference type="Proteomes" id="UP000028002">
    <property type="component" value="Unassembled WGS sequence"/>
</dbReference>
<evidence type="ECO:0000256" key="6">
    <source>
        <dbReference type="ARBA" id="ARBA00048019"/>
    </source>
</evidence>
<dbReference type="InterPro" id="IPR054691">
    <property type="entry name" value="LeuA/HCS_post-cat"/>
</dbReference>
<evidence type="ECO:0000313" key="10">
    <source>
        <dbReference type="Proteomes" id="UP000028002"/>
    </source>
</evidence>
<evidence type="ECO:0000256" key="2">
    <source>
        <dbReference type="ARBA" id="ARBA00006154"/>
    </source>
</evidence>
<evidence type="ECO:0000256" key="7">
    <source>
        <dbReference type="RuleBase" id="RU003523"/>
    </source>
</evidence>
<dbReference type="InterPro" id="IPR013785">
    <property type="entry name" value="Aldolase_TIM"/>
</dbReference>
<gene>
    <name evidence="9" type="ORF">MEG1DRAFT_00730</name>
</gene>
<evidence type="ECO:0000256" key="3">
    <source>
        <dbReference type="ARBA" id="ARBA00012974"/>
    </source>
</evidence>
<dbReference type="PATRIC" id="fig|1393735.3.peg.742"/>
<dbReference type="Gene3D" id="3.20.20.70">
    <property type="entry name" value="Aldolase class I"/>
    <property type="match status" value="1"/>
</dbReference>
<keyword evidence="9" id="KW-0012">Acyltransferase</keyword>
<dbReference type="PROSITE" id="PS00815">
    <property type="entry name" value="AIPM_HOMOCIT_SYNTH_1"/>
    <property type="match status" value="1"/>
</dbReference>
<comment type="similarity">
    <text evidence="2 7">Belongs to the alpha-IPM synthase/homocitrate synthase family.</text>
</comment>
<comment type="function">
    <text evidence="1">This protein is a Fe-Mo-cofactor biosynthetic component.</text>
</comment>
<dbReference type="GO" id="GO:0004410">
    <property type="term" value="F:homocitrate synthase activity"/>
    <property type="evidence" value="ECO:0007669"/>
    <property type="project" value="UniProtKB-EC"/>
</dbReference>
<dbReference type="PROSITE" id="PS50991">
    <property type="entry name" value="PYR_CT"/>
    <property type="match status" value="1"/>
</dbReference>
<dbReference type="EC" id="2.3.3.14" evidence="3"/>
<evidence type="ECO:0000256" key="5">
    <source>
        <dbReference type="ARBA" id="ARBA00022679"/>
    </source>
</evidence>
<protein>
    <recommendedName>
        <fullName evidence="4">Homocitrate synthase</fullName>
        <ecNumber evidence="3">2.3.3.14</ecNumber>
    </recommendedName>
</protein>
<dbReference type="GO" id="GO:0019752">
    <property type="term" value="P:carboxylic acid metabolic process"/>
    <property type="evidence" value="ECO:0007669"/>
    <property type="project" value="InterPro"/>
</dbReference>
<evidence type="ECO:0000313" key="9">
    <source>
        <dbReference type="EMBL" id="KER04606.1"/>
    </source>
</evidence>
<sequence>MAFCNDIILEDTTLRDGEQAPGIAFNRETKLKILDTLIYCGVKWIEAGINAMGGSESDTLREMLERVQGQNIHLIAWNRGMKQDISDSLDLGFTHVHIGLPTSEIHLVNSIKKSKSWLIKQACDLVDYAKQRGAFVSISAEDVGRSDLNFVVDYAGAVYEAGADRLRLSDTVGLLTPQQYYNVVNTISSAISIDTQCHTHNDFGYAVSNTIEGLRAGARYFHTTVNGIGERAGMPDMAQIVLSLKLHYDIDIGIKTEALKDLCECVSKATKISLYPWQPIVGGNVFSHESGIHANGTLKNSASFEPFSPDLVAGIRKIIVGKHSGKASIKYALEKLNISYKEHELAPLLAMVREVAIIKSSDLSFQDVADLHSILRKI</sequence>
<comment type="caution">
    <text evidence="9">The sequence shown here is derived from an EMBL/GenBank/DDBJ whole genome shotgun (WGS) entry which is preliminary data.</text>
</comment>
<evidence type="ECO:0000256" key="1">
    <source>
        <dbReference type="ARBA" id="ARBA00003050"/>
    </source>
</evidence>
<dbReference type="PANTHER" id="PTHR42880">
    <property type="entry name" value="HOMOCITRATE SYNTHASE"/>
    <property type="match status" value="1"/>
</dbReference>
<comment type="catalytic activity">
    <reaction evidence="6">
        <text>acetyl-CoA + 2-oxoglutarate + H2O = (2R)-homocitrate + CoA + H(+)</text>
        <dbReference type="Rhea" id="RHEA:12929"/>
        <dbReference type="ChEBI" id="CHEBI:15377"/>
        <dbReference type="ChEBI" id="CHEBI:15378"/>
        <dbReference type="ChEBI" id="CHEBI:16810"/>
        <dbReference type="ChEBI" id="CHEBI:57287"/>
        <dbReference type="ChEBI" id="CHEBI:57288"/>
        <dbReference type="ChEBI" id="CHEBI:58884"/>
        <dbReference type="EC" id="2.3.3.14"/>
    </reaction>
</comment>